<evidence type="ECO:0000256" key="1">
    <source>
        <dbReference type="SAM" id="Phobius"/>
    </source>
</evidence>
<dbReference type="STRING" id="1121301.SAMN02745912_03660"/>
<dbReference type="OrthoDB" id="1048788at2"/>
<evidence type="ECO:0008006" key="4">
    <source>
        <dbReference type="Google" id="ProtNLM"/>
    </source>
</evidence>
<feature type="transmembrane region" description="Helical" evidence="1">
    <location>
        <begin position="94"/>
        <end position="119"/>
    </location>
</feature>
<keyword evidence="1" id="KW-0812">Transmembrane</keyword>
<feature type="transmembrane region" description="Helical" evidence="1">
    <location>
        <begin position="54"/>
        <end position="82"/>
    </location>
</feature>
<reference evidence="2 3" key="1">
    <citation type="submission" date="2016-11" db="EMBL/GenBank/DDBJ databases">
        <authorList>
            <person name="Jaros S."/>
            <person name="Januszkiewicz K."/>
            <person name="Wedrychowicz H."/>
        </authorList>
    </citation>
    <scope>NUCLEOTIDE SEQUENCE [LARGE SCALE GENOMIC DNA]</scope>
    <source>
        <strain evidence="2 3">DSM 15212</strain>
    </source>
</reference>
<dbReference type="EMBL" id="FRAG01000088">
    <property type="protein sequence ID" value="SHK55259.1"/>
    <property type="molecule type" value="Genomic_DNA"/>
</dbReference>
<dbReference type="AlphaFoldDB" id="A0A1M6TEE4"/>
<evidence type="ECO:0000313" key="3">
    <source>
        <dbReference type="Proteomes" id="UP000184465"/>
    </source>
</evidence>
<keyword evidence="1" id="KW-0472">Membrane</keyword>
<keyword evidence="1" id="KW-1133">Transmembrane helix</keyword>
<evidence type="ECO:0000313" key="2">
    <source>
        <dbReference type="EMBL" id="SHK55259.1"/>
    </source>
</evidence>
<keyword evidence="3" id="KW-1185">Reference proteome</keyword>
<sequence>MDTNNKVVKKVVFIFFLPLAILISYFAAKSPIAIETIYSNKVYKLIGQTVSKITGIFSFSVGEFLCYLIIFIFILILIKNVIIIIKKSGNRICILLNIFLSTLAFISISYFLFIMLWGLNYHRLPFSDISGLDTKPASINELAALCDDLIEQGNALRNKIQEDSSGIMKLTYDYNTVFDKAQLGYKEAAIFYPQLKGNYGKPKGVYLSKAMSISGISGIYFPFTCEANINIEIPASMIPSTTCHEMAHQRGFAREDEANFISYLTCRLNPDIQFQYSGTLLALIHSMNALYKYDKEKFFLLRKKYCNGIRQDLEFIRKYWESYEGPVEKASSKLNNVYLKSNYQKDGIHSYGRMVDLLIAEYRQKNKGK</sequence>
<organism evidence="2 3">
    <name type="scientific">Paramaledivibacter caminithermalis (strain DSM 15212 / CIP 107654 / DViRD3)</name>
    <name type="common">Clostridium caminithermale</name>
    <dbReference type="NCBI Taxonomy" id="1121301"/>
    <lineage>
        <taxon>Bacteria</taxon>
        <taxon>Bacillati</taxon>
        <taxon>Bacillota</taxon>
        <taxon>Clostridia</taxon>
        <taxon>Peptostreptococcales</taxon>
        <taxon>Caminicellaceae</taxon>
        <taxon>Paramaledivibacter</taxon>
    </lineage>
</organism>
<proteinExistence type="predicted"/>
<protein>
    <recommendedName>
        <fullName evidence="4">DUF3810 domain-containing protein</fullName>
    </recommendedName>
</protein>
<dbReference type="Proteomes" id="UP000184465">
    <property type="component" value="Unassembled WGS sequence"/>
</dbReference>
<dbReference type="Pfam" id="PF12725">
    <property type="entry name" value="DUF3810"/>
    <property type="match status" value="1"/>
</dbReference>
<dbReference type="RefSeq" id="WP_073153393.1">
    <property type="nucleotide sequence ID" value="NZ_FRAG01000088.1"/>
</dbReference>
<feature type="transmembrane region" description="Helical" evidence="1">
    <location>
        <begin position="12"/>
        <end position="34"/>
    </location>
</feature>
<gene>
    <name evidence="2" type="ORF">SAMN02745912_03660</name>
</gene>
<dbReference type="InterPro" id="IPR024294">
    <property type="entry name" value="DUF3810"/>
</dbReference>
<accession>A0A1M6TEE4</accession>
<name>A0A1M6TEE4_PARC5</name>